<dbReference type="InterPro" id="IPR004919">
    <property type="entry name" value="GmrSD_N"/>
</dbReference>
<feature type="domain" description="GmrSD restriction endonucleases N-terminal" evidence="1">
    <location>
        <begin position="52"/>
        <end position="99"/>
    </location>
</feature>
<reference evidence="2 3" key="1">
    <citation type="submission" date="2019-06" db="EMBL/GenBank/DDBJ databases">
        <title>Whole genome shotgun sequence of Flavobacterium flevense NBRC 14960.</title>
        <authorList>
            <person name="Hosoyama A."/>
            <person name="Uohara A."/>
            <person name="Ohji S."/>
            <person name="Ichikawa N."/>
        </authorList>
    </citation>
    <scope>NUCLEOTIDE SEQUENCE [LARGE SCALE GENOMIC DNA]</scope>
    <source>
        <strain evidence="2 3">NBRC 14960</strain>
    </source>
</reference>
<organism evidence="2 3">
    <name type="scientific">Flavobacterium flevense</name>
    <dbReference type="NCBI Taxonomy" id="983"/>
    <lineage>
        <taxon>Bacteria</taxon>
        <taxon>Pseudomonadati</taxon>
        <taxon>Bacteroidota</taxon>
        <taxon>Flavobacteriia</taxon>
        <taxon>Flavobacteriales</taxon>
        <taxon>Flavobacteriaceae</taxon>
        <taxon>Flavobacterium</taxon>
    </lineage>
</organism>
<accession>A0A4Y4B0J2</accession>
<evidence type="ECO:0000313" key="3">
    <source>
        <dbReference type="Proteomes" id="UP000316775"/>
    </source>
</evidence>
<protein>
    <recommendedName>
        <fullName evidence="1">GmrSD restriction endonucleases N-terminal domain-containing protein</fullName>
    </recommendedName>
</protein>
<dbReference type="STRING" id="983.SAMN05443543_10351"/>
<proteinExistence type="predicted"/>
<dbReference type="EMBL" id="BJNP01000033">
    <property type="protein sequence ID" value="GEC73109.1"/>
    <property type="molecule type" value="Genomic_DNA"/>
</dbReference>
<evidence type="ECO:0000259" key="1">
    <source>
        <dbReference type="Pfam" id="PF03235"/>
    </source>
</evidence>
<sequence>MPSDLSTHFWDNKSDFIRPIYKLADIALEPQEKQEPKKNTSKMAENKLQSLTEIFNEKIFRIPDFQRGYSWENNQLEDFWEDLMNLKGDKIHYTGLLTVESVSKKDI</sequence>
<gene>
    <name evidence="2" type="ORF">FFL01_26480</name>
</gene>
<name>A0A4Y4B0J2_9FLAO</name>
<dbReference type="Pfam" id="PF03235">
    <property type="entry name" value="GmrSD_N"/>
    <property type="match status" value="1"/>
</dbReference>
<comment type="caution">
    <text evidence="2">The sequence shown here is derived from an EMBL/GenBank/DDBJ whole genome shotgun (WGS) entry which is preliminary data.</text>
</comment>
<dbReference type="AlphaFoldDB" id="A0A4Y4B0J2"/>
<evidence type="ECO:0000313" key="2">
    <source>
        <dbReference type="EMBL" id="GEC73109.1"/>
    </source>
</evidence>
<keyword evidence="3" id="KW-1185">Reference proteome</keyword>
<dbReference type="Proteomes" id="UP000316775">
    <property type="component" value="Unassembled WGS sequence"/>
</dbReference>